<name>A0A5B6T707_9BACT</name>
<keyword evidence="4" id="KW-1185">Reference proteome</keyword>
<comment type="caution">
    <text evidence="3">The sequence shown here is derived from an EMBL/GenBank/DDBJ whole genome shotgun (WGS) entry which is preliminary data.</text>
</comment>
<dbReference type="InterPro" id="IPR007863">
    <property type="entry name" value="Peptidase_M16_C"/>
</dbReference>
<dbReference type="PANTHER" id="PTHR11851:SF224">
    <property type="entry name" value="PROCESSING PROTEASE"/>
    <property type="match status" value="1"/>
</dbReference>
<dbReference type="Gene3D" id="3.30.830.10">
    <property type="entry name" value="Metalloenzyme, LuxS/M16 peptidase-like"/>
    <property type="match status" value="2"/>
</dbReference>
<reference evidence="3 4" key="1">
    <citation type="submission" date="2019-07" db="EMBL/GenBank/DDBJ databases">
        <title>Rufibacter sp. nov., isolated from lake sediment.</title>
        <authorList>
            <person name="Qu J.-H."/>
        </authorList>
    </citation>
    <scope>NUCLEOTIDE SEQUENCE [LARGE SCALE GENOMIC DNA]</scope>
    <source>
        <strain evidence="3 4">NBS58-1</strain>
    </source>
</reference>
<dbReference type="InterPro" id="IPR011765">
    <property type="entry name" value="Pept_M16_N"/>
</dbReference>
<proteinExistence type="predicted"/>
<dbReference type="Proteomes" id="UP000324133">
    <property type="component" value="Unassembled WGS sequence"/>
</dbReference>
<dbReference type="EMBL" id="VKKY01000003">
    <property type="protein sequence ID" value="KAA3436018.1"/>
    <property type="molecule type" value="Genomic_DNA"/>
</dbReference>
<dbReference type="AlphaFoldDB" id="A0A5B6T707"/>
<accession>A0A5B6T707</accession>
<dbReference type="RefSeq" id="WP_149091983.1">
    <property type="nucleotide sequence ID" value="NZ_VKKY01000003.1"/>
</dbReference>
<organism evidence="3 4">
    <name type="scientific">Rufibacter hautae</name>
    <dbReference type="NCBI Taxonomy" id="2595005"/>
    <lineage>
        <taxon>Bacteria</taxon>
        <taxon>Pseudomonadati</taxon>
        <taxon>Bacteroidota</taxon>
        <taxon>Cytophagia</taxon>
        <taxon>Cytophagales</taxon>
        <taxon>Hymenobacteraceae</taxon>
        <taxon>Rufibacter</taxon>
    </lineage>
</organism>
<gene>
    <name evidence="3" type="ORF">FOA19_16535</name>
</gene>
<evidence type="ECO:0000259" key="2">
    <source>
        <dbReference type="Pfam" id="PF05193"/>
    </source>
</evidence>
<feature type="domain" description="Peptidase M16 C-terminal" evidence="2">
    <location>
        <begin position="183"/>
        <end position="356"/>
    </location>
</feature>
<evidence type="ECO:0000313" key="4">
    <source>
        <dbReference type="Proteomes" id="UP000324133"/>
    </source>
</evidence>
<dbReference type="SUPFAM" id="SSF63411">
    <property type="entry name" value="LuxS/MPP-like metallohydrolase"/>
    <property type="match status" value="2"/>
</dbReference>
<protein>
    <submittedName>
        <fullName evidence="3">Insulinase family protein</fullName>
    </submittedName>
</protein>
<feature type="domain" description="Peptidase M16 N-terminal" evidence="1">
    <location>
        <begin position="37"/>
        <end position="162"/>
    </location>
</feature>
<dbReference type="PANTHER" id="PTHR11851">
    <property type="entry name" value="METALLOPROTEASE"/>
    <property type="match status" value="1"/>
</dbReference>
<dbReference type="Pfam" id="PF00675">
    <property type="entry name" value="Peptidase_M16"/>
    <property type="match status" value="1"/>
</dbReference>
<dbReference type="InterPro" id="IPR050361">
    <property type="entry name" value="MPP/UQCRC_Complex"/>
</dbReference>
<evidence type="ECO:0000313" key="3">
    <source>
        <dbReference type="EMBL" id="KAA3436018.1"/>
    </source>
</evidence>
<evidence type="ECO:0000259" key="1">
    <source>
        <dbReference type="Pfam" id="PF00675"/>
    </source>
</evidence>
<sequence>MLINRTVAPAIAELTSDLYIAPEVQTTPSGARIHIFENNIQPVVRVEFVFKAGKWFQSKPGVASLTAKMLKEGTHYHTAKEIADMADYYGASLEVNHGFDRSTVTLYCLSKFLPFLLPLTFEIILQPSFPENEFALMKQRIIQTLSVDKQKNSYLATEAFTVAIYGQDHPYVSSISEEEITALTVQDLVDFHRAAYAFSNAEIFITGDINKAGLEAISSNLKGIADAENINPTSKTNSPQTGLLLNKTANQMQASIRVGKSTIRPTHSDYPALYLANHILGGYFGSRLMKNIREDKGFTYGIYSSLSHKEHDSLFFIGTDIKGDKIKETLEEVAKEINLLKQEEVSEDEFLTAKKHLNGKFLNDHATLFDKMDKYRSNVLLGLTPDFYSQLLQSIQILTPKDITEVAKKHLQDDTLLKIVTGGSPE</sequence>
<dbReference type="Pfam" id="PF05193">
    <property type="entry name" value="Peptidase_M16_C"/>
    <property type="match status" value="1"/>
</dbReference>
<dbReference type="GO" id="GO:0046872">
    <property type="term" value="F:metal ion binding"/>
    <property type="evidence" value="ECO:0007669"/>
    <property type="project" value="InterPro"/>
</dbReference>
<dbReference type="OrthoDB" id="9811314at2"/>
<dbReference type="InterPro" id="IPR011249">
    <property type="entry name" value="Metalloenz_LuxS/M16"/>
</dbReference>